<gene>
    <name evidence="8" type="primary">G4DT</name>
    <name evidence="8" type="ORF">CR513_06696</name>
</gene>
<keyword evidence="5 7" id="KW-1133">Transmembrane helix</keyword>
<keyword evidence="6 7" id="KW-0472">Membrane</keyword>
<evidence type="ECO:0000256" key="5">
    <source>
        <dbReference type="ARBA" id="ARBA00022989"/>
    </source>
</evidence>
<dbReference type="EMBL" id="QJKJ01001147">
    <property type="protein sequence ID" value="RDY09010.1"/>
    <property type="molecule type" value="Genomic_DNA"/>
</dbReference>
<name>A0A371I1T8_MUCPR</name>
<comment type="subcellular location">
    <subcellularLocation>
        <location evidence="1">Plastid</location>
        <location evidence="1">Chloroplast membrane</location>
        <topology evidence="1">Multi-pass membrane protein</topology>
    </subcellularLocation>
</comment>
<dbReference type="GO" id="GO:0016765">
    <property type="term" value="F:transferase activity, transferring alkyl or aryl (other than methyl) groups"/>
    <property type="evidence" value="ECO:0007669"/>
    <property type="project" value="InterPro"/>
</dbReference>
<protein>
    <submittedName>
        <fullName evidence="8">Glycinol 4-dimethylallyltransferase</fullName>
    </submittedName>
</protein>
<evidence type="ECO:0000313" key="9">
    <source>
        <dbReference type="Proteomes" id="UP000257109"/>
    </source>
</evidence>
<keyword evidence="9" id="KW-1185">Reference proteome</keyword>
<feature type="transmembrane region" description="Helical" evidence="7">
    <location>
        <begin position="228"/>
        <end position="248"/>
    </location>
</feature>
<evidence type="ECO:0000256" key="7">
    <source>
        <dbReference type="SAM" id="Phobius"/>
    </source>
</evidence>
<feature type="transmembrane region" description="Helical" evidence="7">
    <location>
        <begin position="127"/>
        <end position="148"/>
    </location>
</feature>
<dbReference type="Proteomes" id="UP000257109">
    <property type="component" value="Unassembled WGS sequence"/>
</dbReference>
<dbReference type="Gene3D" id="1.10.357.140">
    <property type="entry name" value="UbiA prenyltransferase"/>
    <property type="match status" value="1"/>
</dbReference>
<evidence type="ECO:0000256" key="6">
    <source>
        <dbReference type="ARBA" id="ARBA00023136"/>
    </source>
</evidence>
<feature type="transmembrane region" description="Helical" evidence="7">
    <location>
        <begin position="90"/>
        <end position="115"/>
    </location>
</feature>
<evidence type="ECO:0000256" key="4">
    <source>
        <dbReference type="ARBA" id="ARBA00022692"/>
    </source>
</evidence>
<keyword evidence="4 7" id="KW-0812">Transmembrane</keyword>
<dbReference type="InterPro" id="IPR000537">
    <property type="entry name" value="UbiA_prenyltransferase"/>
</dbReference>
<sequence length="280" mass="31555">EWPLILHRTFGVLGCYASKASQHKGKTQIEYKFLRFGQSSLNHHYKSTKGGSTYQEINEKHVVKVTPGEYSDSEPQASYLKTILDYVKKFWAAFFMFTSPYAMTTQTSAIMAASLLAVDKVSDISSLFFIGVLQVAIPHLFMGIYNASMNQLCDLEIDKINKPYLPLASGQISFTTGVTISTSCLALALLLSWIVGSWPLTCGVLLCGFLWTAYSINVPLLRWKGNPLLAAMCIWATWTIVFPVFSFLHMQFWRSIIIFYVHYNNNQSLSKFLGLVSLYS</sequence>
<dbReference type="GO" id="GO:0031969">
    <property type="term" value="C:chloroplast membrane"/>
    <property type="evidence" value="ECO:0007669"/>
    <property type="project" value="UniProtKB-SubCell"/>
</dbReference>
<dbReference type="OrthoDB" id="1502398at2759"/>
<feature type="non-terminal residue" evidence="8">
    <location>
        <position position="1"/>
    </location>
</feature>
<organism evidence="8 9">
    <name type="scientific">Mucuna pruriens</name>
    <name type="common">Velvet bean</name>
    <name type="synonym">Dolichos pruriens</name>
    <dbReference type="NCBI Taxonomy" id="157652"/>
    <lineage>
        <taxon>Eukaryota</taxon>
        <taxon>Viridiplantae</taxon>
        <taxon>Streptophyta</taxon>
        <taxon>Embryophyta</taxon>
        <taxon>Tracheophyta</taxon>
        <taxon>Spermatophyta</taxon>
        <taxon>Magnoliopsida</taxon>
        <taxon>eudicotyledons</taxon>
        <taxon>Gunneridae</taxon>
        <taxon>Pentapetalae</taxon>
        <taxon>rosids</taxon>
        <taxon>fabids</taxon>
        <taxon>Fabales</taxon>
        <taxon>Fabaceae</taxon>
        <taxon>Papilionoideae</taxon>
        <taxon>50 kb inversion clade</taxon>
        <taxon>NPAAA clade</taxon>
        <taxon>indigoferoid/millettioid clade</taxon>
        <taxon>Phaseoleae</taxon>
        <taxon>Mucuna</taxon>
    </lineage>
</organism>
<proteinExistence type="inferred from homology"/>
<feature type="non-terminal residue" evidence="8">
    <location>
        <position position="280"/>
    </location>
</feature>
<dbReference type="InterPro" id="IPR044878">
    <property type="entry name" value="UbiA_sf"/>
</dbReference>
<feature type="transmembrane region" description="Helical" evidence="7">
    <location>
        <begin position="198"/>
        <end position="216"/>
    </location>
</feature>
<dbReference type="AlphaFoldDB" id="A0A371I1T8"/>
<evidence type="ECO:0000256" key="3">
    <source>
        <dbReference type="ARBA" id="ARBA00022679"/>
    </source>
</evidence>
<dbReference type="STRING" id="157652.A0A371I1T8"/>
<dbReference type="Pfam" id="PF01040">
    <property type="entry name" value="UbiA"/>
    <property type="match status" value="1"/>
</dbReference>
<dbReference type="PANTHER" id="PTHR43009">
    <property type="entry name" value="HOMOGENTISATE SOLANESYLTRANSFERASE, CHLOROPLASTIC"/>
    <property type="match status" value="1"/>
</dbReference>
<accession>A0A371I1T8</accession>
<evidence type="ECO:0000313" key="8">
    <source>
        <dbReference type="EMBL" id="RDY09010.1"/>
    </source>
</evidence>
<evidence type="ECO:0000256" key="1">
    <source>
        <dbReference type="ARBA" id="ARBA00004508"/>
    </source>
</evidence>
<comment type="similarity">
    <text evidence="2">Belongs to the UbiA prenyltransferase family.</text>
</comment>
<reference evidence="8" key="1">
    <citation type="submission" date="2018-05" db="EMBL/GenBank/DDBJ databases">
        <title>Draft genome of Mucuna pruriens seed.</title>
        <authorList>
            <person name="Nnadi N.E."/>
            <person name="Vos R."/>
            <person name="Hasami M.H."/>
            <person name="Devisetty U.K."/>
            <person name="Aguiy J.C."/>
        </authorList>
    </citation>
    <scope>NUCLEOTIDE SEQUENCE [LARGE SCALE GENOMIC DNA]</scope>
    <source>
        <strain evidence="8">JCA_2017</strain>
    </source>
</reference>
<evidence type="ECO:0000256" key="2">
    <source>
        <dbReference type="ARBA" id="ARBA00005985"/>
    </source>
</evidence>
<dbReference type="PANTHER" id="PTHR43009:SF6">
    <property type="entry name" value="HOMOGENTISATE PHYTYLTRANSFERASE 1, CHLOROPLASTIC"/>
    <property type="match status" value="1"/>
</dbReference>
<comment type="caution">
    <text evidence="8">The sequence shown here is derived from an EMBL/GenBank/DDBJ whole genome shotgun (WGS) entry which is preliminary data.</text>
</comment>
<keyword evidence="3" id="KW-0808">Transferase</keyword>